<feature type="binding site" evidence="11">
    <location>
        <position position="248"/>
    </location>
    <ligand>
        <name>Zn(2+)</name>
        <dbReference type="ChEBI" id="CHEBI:29105"/>
    </ligand>
</feature>
<dbReference type="EMBL" id="CACRXK020000001">
    <property type="protein sequence ID" value="CAB3976540.1"/>
    <property type="molecule type" value="Genomic_DNA"/>
</dbReference>
<evidence type="ECO:0000256" key="11">
    <source>
        <dbReference type="PIRSR" id="PIRSR602117-1"/>
    </source>
</evidence>
<dbReference type="PRINTS" id="PR00386">
    <property type="entry name" value="P53SUPPRESSR"/>
</dbReference>
<evidence type="ECO:0000256" key="3">
    <source>
        <dbReference type="ARBA" id="ARBA00022703"/>
    </source>
</evidence>
<keyword evidence="4 11" id="KW-0479">Metal-binding</keyword>
<keyword evidence="6" id="KW-0805">Transcription regulation</keyword>
<comment type="subcellular location">
    <subcellularLocation>
        <location evidence="1">Nucleus</location>
    </subcellularLocation>
</comment>
<comment type="similarity">
    <text evidence="2">Belongs to the p53 family.</text>
</comment>
<feature type="binding site" evidence="11">
    <location>
        <position position="311"/>
    </location>
    <ligand>
        <name>Zn(2+)</name>
        <dbReference type="ChEBI" id="CHEBI:29105"/>
    </ligand>
</feature>
<dbReference type="PANTHER" id="PTHR11447:SF16">
    <property type="entry name" value="P53 PROTEIN LONG FORM VARIANT 1"/>
    <property type="match status" value="1"/>
</dbReference>
<evidence type="ECO:0000313" key="14">
    <source>
        <dbReference type="EMBL" id="CAB3976540.1"/>
    </source>
</evidence>
<dbReference type="InterPro" id="IPR008967">
    <property type="entry name" value="p53-like_TF_DNA-bd_sf"/>
</dbReference>
<dbReference type="GO" id="GO:0046872">
    <property type="term" value="F:metal ion binding"/>
    <property type="evidence" value="ECO:0007669"/>
    <property type="project" value="UniProtKB-KW"/>
</dbReference>
<dbReference type="PANTHER" id="PTHR11447">
    <property type="entry name" value="CELLULAR TUMOR ANTIGEN P53"/>
    <property type="match status" value="1"/>
</dbReference>
<feature type="compositionally biased region" description="Polar residues" evidence="13">
    <location>
        <begin position="384"/>
        <end position="393"/>
    </location>
</feature>
<organism evidence="14 15">
    <name type="scientific">Paramuricea clavata</name>
    <name type="common">Red gorgonian</name>
    <name type="synonym">Violescent sea-whip</name>
    <dbReference type="NCBI Taxonomy" id="317549"/>
    <lineage>
        <taxon>Eukaryota</taxon>
        <taxon>Metazoa</taxon>
        <taxon>Cnidaria</taxon>
        <taxon>Anthozoa</taxon>
        <taxon>Octocorallia</taxon>
        <taxon>Malacalcyonacea</taxon>
        <taxon>Plexauridae</taxon>
        <taxon>Paramuricea</taxon>
    </lineage>
</organism>
<comment type="cofactor">
    <cofactor evidence="11">
        <name>Zn(2+)</name>
        <dbReference type="ChEBI" id="CHEBI:29105"/>
    </cofactor>
    <text evidence="11">Binds 1 zinc ion per subunit.</text>
</comment>
<keyword evidence="5 11" id="KW-0862">Zinc</keyword>
<dbReference type="InterPro" id="IPR012346">
    <property type="entry name" value="p53/RUNT-type_TF_DNA-bd_sf"/>
</dbReference>
<dbReference type="InterPro" id="IPR002117">
    <property type="entry name" value="p53_tumour_suppressor"/>
</dbReference>
<reference evidence="14" key="1">
    <citation type="submission" date="2020-04" db="EMBL/GenBank/DDBJ databases">
        <authorList>
            <person name="Alioto T."/>
            <person name="Alioto T."/>
            <person name="Gomez Garrido J."/>
        </authorList>
    </citation>
    <scope>NUCLEOTIDE SEQUENCE</scope>
    <source>
        <strain evidence="14">A484AB</strain>
    </source>
</reference>
<dbReference type="SUPFAM" id="SSF49417">
    <property type="entry name" value="p53-like transcription factors"/>
    <property type="match status" value="1"/>
</dbReference>
<keyword evidence="7" id="KW-0238">DNA-binding</keyword>
<comment type="caution">
    <text evidence="14">The sequence shown here is derived from an EMBL/GenBank/DDBJ whole genome shotgun (WGS) entry which is preliminary data.</text>
</comment>
<keyword evidence="3" id="KW-0053">Apoptosis</keyword>
<feature type="binding site" evidence="11">
    <location>
        <position position="307"/>
    </location>
    <ligand>
        <name>Zn(2+)</name>
        <dbReference type="ChEBI" id="CHEBI:29105"/>
    </ligand>
</feature>
<proteinExistence type="inferred from homology"/>
<dbReference type="Proteomes" id="UP001152795">
    <property type="component" value="Unassembled WGS sequence"/>
</dbReference>
<dbReference type="GO" id="GO:0005634">
    <property type="term" value="C:nucleus"/>
    <property type="evidence" value="ECO:0007669"/>
    <property type="project" value="UniProtKB-SubCell"/>
</dbReference>
<dbReference type="Pfam" id="PF00870">
    <property type="entry name" value="P53"/>
    <property type="match status" value="1"/>
</dbReference>
<evidence type="ECO:0000256" key="9">
    <source>
        <dbReference type="ARBA" id="ARBA00023163"/>
    </source>
</evidence>
<dbReference type="Gene3D" id="2.60.40.720">
    <property type="match status" value="1"/>
</dbReference>
<evidence type="ECO:0000313" key="15">
    <source>
        <dbReference type="Proteomes" id="UP001152795"/>
    </source>
</evidence>
<evidence type="ECO:0000256" key="13">
    <source>
        <dbReference type="SAM" id="MobiDB-lite"/>
    </source>
</evidence>
<dbReference type="GO" id="GO:0000981">
    <property type="term" value="F:DNA-binding transcription factor activity, RNA polymerase II-specific"/>
    <property type="evidence" value="ECO:0007669"/>
    <property type="project" value="TreeGrafter"/>
</dbReference>
<evidence type="ECO:0000256" key="8">
    <source>
        <dbReference type="ARBA" id="ARBA00023159"/>
    </source>
</evidence>
<keyword evidence="15" id="KW-1185">Reference proteome</keyword>
<dbReference type="InterPro" id="IPR011615">
    <property type="entry name" value="p53_DNA-bd"/>
</dbReference>
<dbReference type="GO" id="GO:0006915">
    <property type="term" value="P:apoptotic process"/>
    <property type="evidence" value="ECO:0007669"/>
    <property type="project" value="UniProtKB-KW"/>
</dbReference>
<evidence type="ECO:0000256" key="5">
    <source>
        <dbReference type="ARBA" id="ARBA00022833"/>
    </source>
</evidence>
<gene>
    <name evidence="14" type="ORF">PACLA_8A027952</name>
</gene>
<keyword evidence="9" id="KW-0804">Transcription</keyword>
<dbReference type="GO" id="GO:0000978">
    <property type="term" value="F:RNA polymerase II cis-regulatory region sequence-specific DNA binding"/>
    <property type="evidence" value="ECO:0007669"/>
    <property type="project" value="TreeGrafter"/>
</dbReference>
<evidence type="ECO:0000256" key="10">
    <source>
        <dbReference type="ARBA" id="ARBA00023242"/>
    </source>
</evidence>
<dbReference type="OrthoDB" id="5980665at2759"/>
<evidence type="ECO:0000256" key="1">
    <source>
        <dbReference type="ARBA" id="ARBA00004123"/>
    </source>
</evidence>
<protein>
    <submittedName>
        <fullName evidence="14">Cellular tumor antigen p53-like isoform X5</fullName>
    </submittedName>
</protein>
<evidence type="ECO:0000256" key="2">
    <source>
        <dbReference type="ARBA" id="ARBA00006167"/>
    </source>
</evidence>
<sequence length="441" mass="49881">MFKLILPQSLLGRFESCPNLPKVAFENQEDKFFNKRNLHVFIMSQPSSQDSTDTQEIYSQGSFEEIWDSLGRSFSNPEKMIQGVMTDVIPFTVEYKDQLDPDNIEVSYEERSLKGSQPVSGSLSQQFSDWLKTSPTTNGITPENEKLHETLHEKLHEPAQLPPILPNTRYPGPFNFSIDFEPNTEPITKATPWVYVAEREKLFVKMQCVCPILFKIIGNPPPGSGVRGILMYKRPEHYKDIVLRCPNHKNSSKDDHPYQDHVMKCGNASTIYECCPKTGRLSLFLPLSAVDRVAGECYFKELFKFTCFNSCVGGMNRRPTCLLFSLECGEMIYGRAVMEVRICASPGRDSTEKEISNNQKNSKNTDKRSEPISTTDVPTPMPLPTTNSPGSSPTYPPRASVLMSASKDPSSAPEPFQFPTVQSQLSRKRRKFLVFLQCLQT</sequence>
<name>A0A7D9HB92_PARCT</name>
<evidence type="ECO:0000256" key="6">
    <source>
        <dbReference type="ARBA" id="ARBA00023015"/>
    </source>
</evidence>
<dbReference type="AlphaFoldDB" id="A0A7D9HB92"/>
<evidence type="ECO:0000256" key="12">
    <source>
        <dbReference type="PIRSR" id="PIRSR602117-2"/>
    </source>
</evidence>
<accession>A0A7D9HB92</accession>
<keyword evidence="10" id="KW-0539">Nucleus</keyword>
<keyword evidence="8" id="KW-0010">Activator</keyword>
<feature type="site" description="Interaction with DNA" evidence="12">
    <location>
        <position position="189"/>
    </location>
</feature>
<feature type="binding site" evidence="11">
    <location>
        <position position="245"/>
    </location>
    <ligand>
        <name>Zn(2+)</name>
        <dbReference type="ChEBI" id="CHEBI:29105"/>
    </ligand>
</feature>
<feature type="region of interest" description="Disordered" evidence="13">
    <location>
        <begin position="348"/>
        <end position="418"/>
    </location>
</feature>
<dbReference type="CDD" id="cd08367">
    <property type="entry name" value="P53"/>
    <property type="match status" value="1"/>
</dbReference>
<evidence type="ECO:0000256" key="7">
    <source>
        <dbReference type="ARBA" id="ARBA00023125"/>
    </source>
</evidence>
<evidence type="ECO:0000256" key="4">
    <source>
        <dbReference type="ARBA" id="ARBA00022723"/>
    </source>
</evidence>